<dbReference type="GO" id="GO:0060285">
    <property type="term" value="P:cilium-dependent cell motility"/>
    <property type="evidence" value="ECO:0007669"/>
    <property type="project" value="TreeGrafter"/>
</dbReference>
<dbReference type="InterPro" id="IPR006602">
    <property type="entry name" value="DM10_dom"/>
</dbReference>
<keyword evidence="7" id="KW-0966">Cell projection</keyword>
<keyword evidence="5" id="KW-0969">Cilium</keyword>
<dbReference type="InterPro" id="IPR040193">
    <property type="entry name" value="EFHC1/EFHC2/EFHB"/>
</dbReference>
<reference evidence="11" key="1">
    <citation type="submission" date="2021-01" db="EMBL/GenBank/DDBJ databases">
        <authorList>
            <person name="Corre E."/>
            <person name="Pelletier E."/>
            <person name="Niang G."/>
            <person name="Scheremetjew M."/>
            <person name="Finn R."/>
            <person name="Kale V."/>
            <person name="Holt S."/>
            <person name="Cochrane G."/>
            <person name="Meng A."/>
            <person name="Brown T."/>
            <person name="Cohen L."/>
        </authorList>
    </citation>
    <scope>NUCLEOTIDE SEQUENCE</scope>
    <source>
        <strain evidence="11">CCMP443</strain>
    </source>
</reference>
<sequence length="656" mass="73191">MSRENGLNTPATGRAVPFLPGMTYNNPARSRHAKSHVFEFKVGVGRNLTAMATEVDPLERVVTTSAGPRPETEGGDAGGTFQSDVSKQAPFVPSYVGLDGKVLRFLAVMAESVPESLDEGMRERQFAILYYLVDDSMQIIEQRVENSGYVQGVFMRRHRVPRTVSASASDQDDFVSLHDFADTTEMVIYGRVFVLTGCNEFTSEFYRSNGIPLSVRATTAATTQQLWTGGSTHGSSRGSQGGMMTAGGMSAATGGSRAQTGLDTALLKPNQRAGHRRSKFLKFNNKVLRFYAVWDDRKSMFGDKKRYVVNYYLADDAVEVLERYGANEGRDPYPKLVRKSKVPKKFGGLNSLGISADDVSDHEYIRDSDLGVGQYVEIYNRKLFLYDCDEFTRNFYRNVYGVEQPGSCMPAEEHIEYPVQSEPPYTGYGTEEDSIASFYRLVPKPPSFDALKQEELDRIIFRWKAKFDMDKMGHAGPDDSKRRFVVSFFMADSTMAVYEPPVSNSGFVGGKFLERQKIRKHGTGQHESMYLTEEDVLVDLPATVWINGYPMMLLECDRFTLRYRNKGNIASLLSIDSVHEKIRHAVGDGLEGFRGGMAEADAAGAGTIYLDAFVQALDKYDTQLDEDEIMALVQHWDTERNGTVRYGDFVQAVAAA</sequence>
<gene>
    <name evidence="11" type="ORF">HTEP1355_LOCUS18643</name>
</gene>
<dbReference type="InterPro" id="IPR002048">
    <property type="entry name" value="EF_hand_dom"/>
</dbReference>
<dbReference type="EMBL" id="HBFN01032213">
    <property type="protein sequence ID" value="CAD8804964.1"/>
    <property type="molecule type" value="Transcribed_RNA"/>
</dbReference>
<dbReference type="PROSITE" id="PS51336">
    <property type="entry name" value="DM10"/>
    <property type="match status" value="3"/>
</dbReference>
<evidence type="ECO:0000256" key="3">
    <source>
        <dbReference type="ARBA" id="ARBA00022737"/>
    </source>
</evidence>
<dbReference type="AlphaFoldDB" id="A0A7S0Z1L6"/>
<proteinExistence type="predicted"/>
<keyword evidence="6" id="KW-0206">Cytoskeleton</keyword>
<feature type="region of interest" description="Disordered" evidence="8">
    <location>
        <begin position="64"/>
        <end position="83"/>
    </location>
</feature>
<evidence type="ECO:0000256" key="5">
    <source>
        <dbReference type="ARBA" id="ARBA00023069"/>
    </source>
</evidence>
<dbReference type="Gene3D" id="1.10.238.10">
    <property type="entry name" value="EF-hand"/>
    <property type="match status" value="1"/>
</dbReference>
<evidence type="ECO:0000256" key="8">
    <source>
        <dbReference type="SAM" id="MobiDB-lite"/>
    </source>
</evidence>
<protein>
    <recommendedName>
        <fullName evidence="12">EF-hand domain-containing protein</fullName>
    </recommendedName>
</protein>
<keyword evidence="2" id="KW-0963">Cytoplasm</keyword>
<dbReference type="PROSITE" id="PS50222">
    <property type="entry name" value="EF_HAND_2"/>
    <property type="match status" value="1"/>
</dbReference>
<keyword evidence="3" id="KW-0677">Repeat</keyword>
<evidence type="ECO:0000256" key="6">
    <source>
        <dbReference type="ARBA" id="ARBA00023212"/>
    </source>
</evidence>
<organism evidence="11">
    <name type="scientific">Hemiselmis tepida</name>
    <dbReference type="NCBI Taxonomy" id="464990"/>
    <lineage>
        <taxon>Eukaryota</taxon>
        <taxon>Cryptophyceae</taxon>
        <taxon>Cryptomonadales</taxon>
        <taxon>Hemiselmidaceae</taxon>
        <taxon>Hemiselmis</taxon>
    </lineage>
</organism>
<dbReference type="InterPro" id="IPR011992">
    <property type="entry name" value="EF-hand-dom_pair"/>
</dbReference>
<evidence type="ECO:0000256" key="4">
    <source>
        <dbReference type="ARBA" id="ARBA00022846"/>
    </source>
</evidence>
<evidence type="ECO:0000256" key="2">
    <source>
        <dbReference type="ARBA" id="ARBA00022490"/>
    </source>
</evidence>
<feature type="compositionally biased region" description="Low complexity" evidence="8">
    <location>
        <begin position="246"/>
        <end position="256"/>
    </location>
</feature>
<dbReference type="GO" id="GO:0007052">
    <property type="term" value="P:mitotic spindle organization"/>
    <property type="evidence" value="ECO:0007669"/>
    <property type="project" value="TreeGrafter"/>
</dbReference>
<dbReference type="GO" id="GO:0043014">
    <property type="term" value="F:alpha-tubulin binding"/>
    <property type="evidence" value="ECO:0007669"/>
    <property type="project" value="TreeGrafter"/>
</dbReference>
<evidence type="ECO:0000256" key="7">
    <source>
        <dbReference type="ARBA" id="ARBA00023273"/>
    </source>
</evidence>
<dbReference type="FunFam" id="2.30.29.170:FF:000004">
    <property type="entry name" value="EF-hand domain containing 2"/>
    <property type="match status" value="1"/>
</dbReference>
<dbReference type="FunFam" id="2.30.29.170:FF:000001">
    <property type="entry name" value="EF-hand domain containing 1"/>
    <property type="match status" value="1"/>
</dbReference>
<comment type="subcellular location">
    <subcellularLocation>
        <location evidence="1">Cytoplasm</location>
        <location evidence="1">Cytoskeleton</location>
        <location evidence="1">Flagellum axoneme</location>
    </subcellularLocation>
</comment>
<feature type="compositionally biased region" description="Low complexity" evidence="8">
    <location>
        <begin position="226"/>
        <end position="238"/>
    </location>
</feature>
<dbReference type="Pfam" id="PF06565">
    <property type="entry name" value="DM10_dom"/>
    <property type="match status" value="3"/>
</dbReference>
<dbReference type="PANTHER" id="PTHR12086">
    <property type="entry name" value="EF-HAND DOMAIN C-TERMINAL CONTAINING PROTEIN"/>
    <property type="match status" value="1"/>
</dbReference>
<evidence type="ECO:0000259" key="9">
    <source>
        <dbReference type="PROSITE" id="PS50222"/>
    </source>
</evidence>
<feature type="region of interest" description="Disordered" evidence="8">
    <location>
        <begin position="226"/>
        <end position="257"/>
    </location>
</feature>
<dbReference type="GO" id="GO:0072686">
    <property type="term" value="C:mitotic spindle"/>
    <property type="evidence" value="ECO:0007669"/>
    <property type="project" value="TreeGrafter"/>
</dbReference>
<feature type="domain" description="DM10" evidence="10">
    <location>
        <begin position="99"/>
        <end position="210"/>
    </location>
</feature>
<evidence type="ECO:0000256" key="1">
    <source>
        <dbReference type="ARBA" id="ARBA00004611"/>
    </source>
</evidence>
<evidence type="ECO:0000259" key="10">
    <source>
        <dbReference type="PROSITE" id="PS51336"/>
    </source>
</evidence>
<dbReference type="GO" id="GO:0005509">
    <property type="term" value="F:calcium ion binding"/>
    <property type="evidence" value="ECO:0007669"/>
    <property type="project" value="InterPro"/>
</dbReference>
<feature type="domain" description="DM10" evidence="10">
    <location>
        <begin position="284"/>
        <end position="400"/>
    </location>
</feature>
<dbReference type="SUPFAM" id="SSF47473">
    <property type="entry name" value="EF-hand"/>
    <property type="match status" value="1"/>
</dbReference>
<dbReference type="Gene3D" id="2.30.29.170">
    <property type="match status" value="3"/>
</dbReference>
<feature type="domain" description="DM10" evidence="10">
    <location>
        <begin position="457"/>
        <end position="568"/>
    </location>
</feature>
<name>A0A7S0Z1L6_9CRYP</name>
<accession>A0A7S0Z1L6</accession>
<dbReference type="GO" id="GO:0005930">
    <property type="term" value="C:axoneme"/>
    <property type="evidence" value="ECO:0007669"/>
    <property type="project" value="TreeGrafter"/>
</dbReference>
<dbReference type="GO" id="GO:0000281">
    <property type="term" value="P:mitotic cytokinesis"/>
    <property type="evidence" value="ECO:0007669"/>
    <property type="project" value="TreeGrafter"/>
</dbReference>
<evidence type="ECO:0008006" key="12">
    <source>
        <dbReference type="Google" id="ProtNLM"/>
    </source>
</evidence>
<dbReference type="SMART" id="SM00676">
    <property type="entry name" value="DM10"/>
    <property type="match status" value="3"/>
</dbReference>
<dbReference type="PANTHER" id="PTHR12086:SF9">
    <property type="entry name" value="EF-HAND DOMAIN-CONTAINING PROTEIN 1"/>
    <property type="match status" value="1"/>
</dbReference>
<feature type="domain" description="EF-hand" evidence="9">
    <location>
        <begin position="624"/>
        <end position="656"/>
    </location>
</feature>
<keyword evidence="4" id="KW-0282">Flagellum</keyword>
<evidence type="ECO:0000313" key="11">
    <source>
        <dbReference type="EMBL" id="CAD8804964.1"/>
    </source>
</evidence>